<dbReference type="RefSeq" id="WP_154429283.1">
    <property type="nucleotide sequence ID" value="NZ_VUNI01000005.1"/>
</dbReference>
<sequence length="186" mass="20910">MKNVLIGIVGGMILVYMVVIQISLYTESVRQNELNQCVADVTMQVLKGCRNQTDEAAQKILTDRIRERLPSDSEVQIDVLACDMQKGIVSAKVKEEFLYPNGKSGSVRTARTAIAEKKAEDMSQARIIYKDHGEIYKEYMVQTGETYVAAKLPDGARGWRLEGKEFILLSGESFLVEADMNFETIY</sequence>
<keyword evidence="1" id="KW-1133">Transmembrane helix</keyword>
<dbReference type="EMBL" id="VUNI01000005">
    <property type="protein sequence ID" value="MST74315.1"/>
    <property type="molecule type" value="Genomic_DNA"/>
</dbReference>
<dbReference type="Proteomes" id="UP000474024">
    <property type="component" value="Unassembled WGS sequence"/>
</dbReference>
<name>A0A6L5YPM4_9FIRM</name>
<proteinExistence type="predicted"/>
<evidence type="ECO:0000313" key="2">
    <source>
        <dbReference type="EMBL" id="MST74315.1"/>
    </source>
</evidence>
<evidence type="ECO:0000313" key="3">
    <source>
        <dbReference type="Proteomes" id="UP000474024"/>
    </source>
</evidence>
<keyword evidence="1" id="KW-0812">Transmembrane</keyword>
<gene>
    <name evidence="2" type="ORF">FYJ75_04600</name>
</gene>
<reference evidence="2 3" key="1">
    <citation type="submission" date="2019-08" db="EMBL/GenBank/DDBJ databases">
        <title>In-depth cultivation of the pig gut microbiome towards novel bacterial diversity and tailored functional studies.</title>
        <authorList>
            <person name="Wylensek D."/>
            <person name="Hitch T.C.A."/>
            <person name="Clavel T."/>
        </authorList>
    </citation>
    <scope>NUCLEOTIDE SEQUENCE [LARGE SCALE GENOMIC DNA]</scope>
    <source>
        <strain evidence="2 3">MUC/MUC-530-WT-4D</strain>
    </source>
</reference>
<organism evidence="2 3">
    <name type="scientific">Roseburia porci</name>
    <dbReference type="NCBI Taxonomy" id="2605790"/>
    <lineage>
        <taxon>Bacteria</taxon>
        <taxon>Bacillati</taxon>
        <taxon>Bacillota</taxon>
        <taxon>Clostridia</taxon>
        <taxon>Lachnospirales</taxon>
        <taxon>Lachnospiraceae</taxon>
        <taxon>Roseburia</taxon>
    </lineage>
</organism>
<evidence type="ECO:0000256" key="1">
    <source>
        <dbReference type="SAM" id="Phobius"/>
    </source>
</evidence>
<accession>A0A6L5YPM4</accession>
<dbReference type="AlphaFoldDB" id="A0A6L5YPM4"/>
<protein>
    <submittedName>
        <fullName evidence="2">Uncharacterized protein</fullName>
    </submittedName>
</protein>
<keyword evidence="1" id="KW-0472">Membrane</keyword>
<feature type="transmembrane region" description="Helical" evidence="1">
    <location>
        <begin position="6"/>
        <end position="25"/>
    </location>
</feature>
<keyword evidence="3" id="KW-1185">Reference proteome</keyword>
<comment type="caution">
    <text evidence="2">The sequence shown here is derived from an EMBL/GenBank/DDBJ whole genome shotgun (WGS) entry which is preliminary data.</text>
</comment>